<reference evidence="3" key="1">
    <citation type="submission" date="2022-04" db="EMBL/GenBank/DDBJ databases">
        <title>Hymenobacter sp. isolated from the air.</title>
        <authorList>
            <person name="Won M."/>
            <person name="Lee C.-M."/>
            <person name="Woen H.-Y."/>
            <person name="Kwon S.-W."/>
        </authorList>
    </citation>
    <scope>NUCLEOTIDE SEQUENCE</scope>
    <source>
        <strain evidence="3">5116S-3</strain>
    </source>
</reference>
<evidence type="ECO:0000313" key="3">
    <source>
        <dbReference type="EMBL" id="UOQ70760.1"/>
    </source>
</evidence>
<dbReference type="Proteomes" id="UP000831796">
    <property type="component" value="Chromosome"/>
</dbReference>
<dbReference type="Pfam" id="PF14534">
    <property type="entry name" value="DUF4440"/>
    <property type="match status" value="1"/>
</dbReference>
<keyword evidence="4" id="KW-1185">Reference proteome</keyword>
<dbReference type="SUPFAM" id="SSF54427">
    <property type="entry name" value="NTF2-like"/>
    <property type="match status" value="1"/>
</dbReference>
<evidence type="ECO:0000256" key="1">
    <source>
        <dbReference type="SAM" id="SignalP"/>
    </source>
</evidence>
<feature type="chain" id="PRO_5035899148" evidence="1">
    <location>
        <begin position="24"/>
        <end position="150"/>
    </location>
</feature>
<dbReference type="InterPro" id="IPR032710">
    <property type="entry name" value="NTF2-like_dom_sf"/>
</dbReference>
<feature type="signal peptide" evidence="1">
    <location>
        <begin position="1"/>
        <end position="23"/>
    </location>
</feature>
<organism evidence="3 4">
    <name type="scientific">Hymenobacter cellulosilyticus</name>
    <dbReference type="NCBI Taxonomy" id="2932248"/>
    <lineage>
        <taxon>Bacteria</taxon>
        <taxon>Pseudomonadati</taxon>
        <taxon>Bacteroidota</taxon>
        <taxon>Cytophagia</taxon>
        <taxon>Cytophagales</taxon>
        <taxon>Hymenobacteraceae</taxon>
        <taxon>Hymenobacter</taxon>
    </lineage>
</organism>
<proteinExistence type="predicted"/>
<name>A0A8T9Q4P0_9BACT</name>
<dbReference type="RefSeq" id="WP_244674178.1">
    <property type="nucleotide sequence ID" value="NZ_CP095046.1"/>
</dbReference>
<keyword evidence="1" id="KW-0732">Signal</keyword>
<dbReference type="InterPro" id="IPR027843">
    <property type="entry name" value="DUF4440"/>
</dbReference>
<accession>A0A8T9Q4P0</accession>
<sequence>MHLPSVSLVLLTLVLGPAGEAQAQQATPATITQLEQQERQAVLRGDTTALKKLWAPEFVVNNPDNQIVTRPQILGFLRSGKIDYTTFERVIEKITITGDVAVAMGREIVTPEKKTTHAGKTVTRRYTDVWVRQGGAWRLTARQATNIVVQ</sequence>
<dbReference type="EMBL" id="CP095046">
    <property type="protein sequence ID" value="UOQ70760.1"/>
    <property type="molecule type" value="Genomic_DNA"/>
</dbReference>
<evidence type="ECO:0000313" key="4">
    <source>
        <dbReference type="Proteomes" id="UP000831796"/>
    </source>
</evidence>
<gene>
    <name evidence="3" type="ORF">MUN79_18965</name>
</gene>
<dbReference type="KEGG" id="hcu:MUN79_18965"/>
<dbReference type="Gene3D" id="3.10.450.50">
    <property type="match status" value="1"/>
</dbReference>
<feature type="domain" description="DUF4440" evidence="2">
    <location>
        <begin position="31"/>
        <end position="139"/>
    </location>
</feature>
<protein>
    <submittedName>
        <fullName evidence="3">Nuclear transport factor 2 family protein</fullName>
    </submittedName>
</protein>
<dbReference type="AlphaFoldDB" id="A0A8T9Q4P0"/>
<evidence type="ECO:0000259" key="2">
    <source>
        <dbReference type="Pfam" id="PF14534"/>
    </source>
</evidence>